<sequence length="302" mass="32389">MKEAMKALFKAGYKIWNAMIGLSCDMFADSYRTGQSSQLYNTAHSIFNTISACTVPLATLFFIIAIYKTVSSTPPEQQAKKFLLDALKYAIILYLSAHLWDITGYIIDFASEITSAINTGGAYGKIDADNNAVVKAIDHLDLSVKGHGLNIGEYILDALSLVVTILIYFIGGLASIIILGATGLTVIGVAFERIIKPLVILPFSAIVLGIGACSGEGERMMWHYGKSLLGLAIAGAFMITAIRLGNALFATFNFGNMFMEDPNATGNDIVFALVTIVQVDMTAIIIAGLLKSMDSLVAKVFG</sequence>
<evidence type="ECO:0000313" key="2">
    <source>
        <dbReference type="EMBL" id="PHU35502.1"/>
    </source>
</evidence>
<feature type="transmembrane region" description="Helical" evidence="1">
    <location>
        <begin position="46"/>
        <end position="67"/>
    </location>
</feature>
<keyword evidence="1" id="KW-1133">Transmembrane helix</keyword>
<keyword evidence="1" id="KW-0812">Transmembrane</keyword>
<gene>
    <name evidence="2" type="ORF">CSX01_02570</name>
</gene>
<feature type="transmembrane region" description="Helical" evidence="1">
    <location>
        <begin position="269"/>
        <end position="290"/>
    </location>
</feature>
<comment type="caution">
    <text evidence="2">The sequence shown here is derived from an EMBL/GenBank/DDBJ whole genome shotgun (WGS) entry which is preliminary data.</text>
</comment>
<proteinExistence type="predicted"/>
<accession>A0A2G3DWU2</accession>
<protein>
    <recommendedName>
        <fullName evidence="4">TrbL/VirB6 plasmid conjugal transfer protein</fullName>
    </recommendedName>
</protein>
<dbReference type="RefSeq" id="WP_099391328.1">
    <property type="nucleotide sequence ID" value="NZ_PDYF01000008.1"/>
</dbReference>
<reference evidence="2 3" key="1">
    <citation type="submission" date="2017-10" db="EMBL/GenBank/DDBJ databases">
        <title>Resolving the taxonomy of Roseburia spp., Eubacterium rectale and Agathobacter spp. through phylogenomic analysis.</title>
        <authorList>
            <person name="Sheridan P.O."/>
            <person name="Walker A.W."/>
            <person name="Duncan S.H."/>
            <person name="Scott K.P."/>
            <person name="Toole P.W.O."/>
            <person name="Luis P."/>
            <person name="Flint H.J."/>
        </authorList>
    </citation>
    <scope>NUCLEOTIDE SEQUENCE [LARGE SCALE GENOMIC DNA]</scope>
    <source>
        <strain evidence="2 3">JK626</strain>
    </source>
</reference>
<evidence type="ECO:0008006" key="4">
    <source>
        <dbReference type="Google" id="ProtNLM"/>
    </source>
</evidence>
<feature type="transmembrane region" description="Helical" evidence="1">
    <location>
        <begin position="158"/>
        <end position="191"/>
    </location>
</feature>
<organism evidence="2 3">
    <name type="scientific">Pseudobutyrivibrio ruminis</name>
    <dbReference type="NCBI Taxonomy" id="46206"/>
    <lineage>
        <taxon>Bacteria</taxon>
        <taxon>Bacillati</taxon>
        <taxon>Bacillota</taxon>
        <taxon>Clostridia</taxon>
        <taxon>Lachnospirales</taxon>
        <taxon>Lachnospiraceae</taxon>
        <taxon>Pseudobutyrivibrio</taxon>
    </lineage>
</organism>
<feature type="transmembrane region" description="Helical" evidence="1">
    <location>
        <begin position="197"/>
        <end position="215"/>
    </location>
</feature>
<dbReference type="AlphaFoldDB" id="A0A2G3DWU2"/>
<reference evidence="2 3" key="2">
    <citation type="submission" date="2017-10" db="EMBL/GenBank/DDBJ databases">
        <authorList>
            <person name="Banno H."/>
            <person name="Chua N.-H."/>
        </authorList>
    </citation>
    <scope>NUCLEOTIDE SEQUENCE [LARGE SCALE GENOMIC DNA]</scope>
    <source>
        <strain evidence="2 3">JK626</strain>
    </source>
</reference>
<dbReference type="Proteomes" id="UP000225889">
    <property type="component" value="Unassembled WGS sequence"/>
</dbReference>
<feature type="transmembrane region" description="Helical" evidence="1">
    <location>
        <begin position="227"/>
        <end position="249"/>
    </location>
</feature>
<dbReference type="EMBL" id="PDYF01000008">
    <property type="protein sequence ID" value="PHU35502.1"/>
    <property type="molecule type" value="Genomic_DNA"/>
</dbReference>
<feature type="transmembrane region" description="Helical" evidence="1">
    <location>
        <begin position="87"/>
        <end position="107"/>
    </location>
</feature>
<evidence type="ECO:0000256" key="1">
    <source>
        <dbReference type="SAM" id="Phobius"/>
    </source>
</evidence>
<name>A0A2G3DWU2_9FIRM</name>
<keyword evidence="1" id="KW-0472">Membrane</keyword>
<evidence type="ECO:0000313" key="3">
    <source>
        <dbReference type="Proteomes" id="UP000225889"/>
    </source>
</evidence>